<keyword evidence="1" id="KW-0812">Transmembrane</keyword>
<evidence type="ECO:0000256" key="1">
    <source>
        <dbReference type="SAM" id="Phobius"/>
    </source>
</evidence>
<dbReference type="EMBL" id="JALLPJ020000514">
    <property type="protein sequence ID" value="KAL3789783.1"/>
    <property type="molecule type" value="Genomic_DNA"/>
</dbReference>
<keyword evidence="3" id="KW-1185">Reference proteome</keyword>
<feature type="transmembrane region" description="Helical" evidence="1">
    <location>
        <begin position="12"/>
        <end position="31"/>
    </location>
</feature>
<feature type="transmembrane region" description="Helical" evidence="1">
    <location>
        <begin position="93"/>
        <end position="113"/>
    </location>
</feature>
<proteinExistence type="predicted"/>
<protein>
    <submittedName>
        <fullName evidence="2">Uncharacterized protein</fullName>
    </submittedName>
</protein>
<organism evidence="2 3">
    <name type="scientific">Cyclotella atomus</name>
    <dbReference type="NCBI Taxonomy" id="382360"/>
    <lineage>
        <taxon>Eukaryota</taxon>
        <taxon>Sar</taxon>
        <taxon>Stramenopiles</taxon>
        <taxon>Ochrophyta</taxon>
        <taxon>Bacillariophyta</taxon>
        <taxon>Coscinodiscophyceae</taxon>
        <taxon>Thalassiosirophycidae</taxon>
        <taxon>Stephanodiscales</taxon>
        <taxon>Stephanodiscaceae</taxon>
        <taxon>Cyclotella</taxon>
    </lineage>
</organism>
<gene>
    <name evidence="2" type="ORF">ACHAWO_000254</name>
</gene>
<sequence length="160" mass="18068">MVGHQDQRRHLDLLFLIDSVVSLAFGVAALVSPHGLLQKIGSVYGADHCLSFTGEYNHSAHEVLRLYGCLRIAMGWIIYHVRAVDDGRFRRNVCEALFVCYVLQAIAVLRAQFTDTRNIVNWIAISILSLIGFGYGRFRFGKGGDMIKVYELPQNNKIIR</sequence>
<comment type="caution">
    <text evidence="2">The sequence shown here is derived from an EMBL/GenBank/DDBJ whole genome shotgun (WGS) entry which is preliminary data.</text>
</comment>
<keyword evidence="1" id="KW-0472">Membrane</keyword>
<name>A0ABD3PPS5_9STRA</name>
<feature type="transmembrane region" description="Helical" evidence="1">
    <location>
        <begin position="64"/>
        <end position="81"/>
    </location>
</feature>
<dbReference type="Proteomes" id="UP001530400">
    <property type="component" value="Unassembled WGS sequence"/>
</dbReference>
<evidence type="ECO:0000313" key="3">
    <source>
        <dbReference type="Proteomes" id="UP001530400"/>
    </source>
</evidence>
<feature type="transmembrane region" description="Helical" evidence="1">
    <location>
        <begin position="119"/>
        <end position="138"/>
    </location>
</feature>
<dbReference type="AlphaFoldDB" id="A0ABD3PPS5"/>
<evidence type="ECO:0000313" key="2">
    <source>
        <dbReference type="EMBL" id="KAL3789783.1"/>
    </source>
</evidence>
<reference evidence="2 3" key="1">
    <citation type="submission" date="2024-10" db="EMBL/GenBank/DDBJ databases">
        <title>Updated reference genomes for cyclostephanoid diatoms.</title>
        <authorList>
            <person name="Roberts W.R."/>
            <person name="Alverson A.J."/>
        </authorList>
    </citation>
    <scope>NUCLEOTIDE SEQUENCE [LARGE SCALE GENOMIC DNA]</scope>
    <source>
        <strain evidence="2 3">AJA010-31</strain>
    </source>
</reference>
<keyword evidence="1" id="KW-1133">Transmembrane helix</keyword>
<accession>A0ABD3PPS5</accession>